<organism evidence="3 4">
    <name type="scientific">Thiohalospira halophila DSM 15071</name>
    <dbReference type="NCBI Taxonomy" id="1123397"/>
    <lineage>
        <taxon>Bacteria</taxon>
        <taxon>Pseudomonadati</taxon>
        <taxon>Pseudomonadota</taxon>
        <taxon>Gammaproteobacteria</taxon>
        <taxon>Thiohalospirales</taxon>
        <taxon>Thiohalospiraceae</taxon>
        <taxon>Thiohalospira</taxon>
    </lineage>
</organism>
<name>A0A1I1NXC4_9GAMM</name>
<dbReference type="InterPro" id="IPR050356">
    <property type="entry name" value="SulA_CellDiv_inhibitor"/>
</dbReference>
<dbReference type="Proteomes" id="UP000198611">
    <property type="component" value="Unassembled WGS sequence"/>
</dbReference>
<dbReference type="GO" id="GO:0006281">
    <property type="term" value="P:DNA repair"/>
    <property type="evidence" value="ECO:0007669"/>
    <property type="project" value="TreeGrafter"/>
</dbReference>
<evidence type="ECO:0000256" key="2">
    <source>
        <dbReference type="SAM" id="MobiDB-lite"/>
    </source>
</evidence>
<dbReference type="RefSeq" id="WP_093427138.1">
    <property type="nucleotide sequence ID" value="NZ_FOMJ01000001.1"/>
</dbReference>
<proteinExistence type="predicted"/>
<dbReference type="OrthoDB" id="9811176at2"/>
<evidence type="ECO:0000313" key="3">
    <source>
        <dbReference type="EMBL" id="SFD02105.1"/>
    </source>
</evidence>
<dbReference type="AlphaFoldDB" id="A0A1I1NXC4"/>
<dbReference type="InterPro" id="IPR017166">
    <property type="entry name" value="UCP037290"/>
</dbReference>
<feature type="compositionally biased region" description="Basic and acidic residues" evidence="2">
    <location>
        <begin position="193"/>
        <end position="203"/>
    </location>
</feature>
<keyword evidence="4" id="KW-1185">Reference proteome</keyword>
<evidence type="ECO:0000313" key="4">
    <source>
        <dbReference type="Proteomes" id="UP000198611"/>
    </source>
</evidence>
<evidence type="ECO:0000256" key="1">
    <source>
        <dbReference type="ARBA" id="ARBA00022763"/>
    </source>
</evidence>
<dbReference type="InterPro" id="IPR027417">
    <property type="entry name" value="P-loop_NTPase"/>
</dbReference>
<dbReference type="SUPFAM" id="SSF52540">
    <property type="entry name" value="P-loop containing nucleoside triphosphate hydrolases"/>
    <property type="match status" value="1"/>
</dbReference>
<dbReference type="EMBL" id="FOMJ01000001">
    <property type="protein sequence ID" value="SFD02105.1"/>
    <property type="molecule type" value="Genomic_DNA"/>
</dbReference>
<keyword evidence="3" id="KW-0132">Cell division</keyword>
<dbReference type="PANTHER" id="PTHR35369">
    <property type="entry name" value="BLR3025 PROTEIN-RELATED"/>
    <property type="match status" value="1"/>
</dbReference>
<dbReference type="PIRSF" id="PIRSF037290">
    <property type="entry name" value="UCP037290"/>
    <property type="match status" value="1"/>
</dbReference>
<dbReference type="GO" id="GO:0051301">
    <property type="term" value="P:cell division"/>
    <property type="evidence" value="ECO:0007669"/>
    <property type="project" value="UniProtKB-KW"/>
</dbReference>
<keyword evidence="1" id="KW-0227">DNA damage</keyword>
<accession>A0A1I1NXC4</accession>
<feature type="region of interest" description="Disordered" evidence="2">
    <location>
        <begin position="183"/>
        <end position="209"/>
    </location>
</feature>
<reference evidence="3 4" key="1">
    <citation type="submission" date="2016-10" db="EMBL/GenBank/DDBJ databases">
        <authorList>
            <person name="de Groot N.N."/>
        </authorList>
    </citation>
    <scope>NUCLEOTIDE SEQUENCE [LARGE SCALE GENOMIC DNA]</scope>
    <source>
        <strain evidence="3 4">HL3</strain>
    </source>
</reference>
<sequence>MSLEALLERGDLWRGGGHAEAPVRATGHPRLDHALGGGWPIGGLVEIAGTPGHGEFTLLRPMLAAAVGWQAWVAPPHVPHAPALVAAGLDPARLLHIRAEGDEALWAVEQALRSGVCEAVLGWPATADDRALRRLQLAAETGGATGFLFRPPRALEQPSPAAVRLALRAGAVAIHKCRGNRPEQPIPLGEALDETRAAPEPPRRIHAVA</sequence>
<protein>
    <submittedName>
        <fullName evidence="3">Cell division inhibitor SulA</fullName>
    </submittedName>
</protein>
<dbReference type="NCBIfam" id="NF033429">
    <property type="entry name" value="ImuA_translesion"/>
    <property type="match status" value="1"/>
</dbReference>
<dbReference type="Gene3D" id="3.40.50.300">
    <property type="entry name" value="P-loop containing nucleotide triphosphate hydrolases"/>
    <property type="match status" value="1"/>
</dbReference>
<dbReference type="PANTHER" id="PTHR35369:SF3">
    <property type="entry name" value="TRANSLESION DNA SYNTHESIS-ASSOCIATED PROTEIN IMUA"/>
    <property type="match status" value="1"/>
</dbReference>
<dbReference type="STRING" id="1123397.SAMN05660831_00480"/>
<gene>
    <name evidence="3" type="ORF">SAMN05660831_00480</name>
</gene>
<dbReference type="InterPro" id="IPR047610">
    <property type="entry name" value="ImuA_translesion"/>
</dbReference>
<keyword evidence="3" id="KW-0131">Cell cycle</keyword>